<keyword evidence="2" id="KW-1185">Reference proteome</keyword>
<evidence type="ECO:0000313" key="1">
    <source>
        <dbReference type="EMBL" id="MBB4073900.1"/>
    </source>
</evidence>
<dbReference type="InterPro" id="IPR022580">
    <property type="entry name" value="DUF2639"/>
</dbReference>
<gene>
    <name evidence="1" type="ORF">GGR02_001663</name>
</gene>
<sequence>MIAMTPVGSKGWLVEQLKKNGIYRHPVERKKLETYKAVILYGLYEKYVKKGRIAQ</sequence>
<evidence type="ECO:0008006" key="3">
    <source>
        <dbReference type="Google" id="ProtNLM"/>
    </source>
</evidence>
<dbReference type="AlphaFoldDB" id="A0A840DLY4"/>
<dbReference type="Pfam" id="PF11121">
    <property type="entry name" value="DUF2639"/>
    <property type="match status" value="1"/>
</dbReference>
<name>A0A840DLY4_9BACL</name>
<dbReference type="RefSeq" id="WP_373286620.1">
    <property type="nucleotide sequence ID" value="NZ_BMNP01000008.1"/>
</dbReference>
<protein>
    <recommendedName>
        <fullName evidence="3">DUF2639 domain-containing protein</fullName>
    </recommendedName>
</protein>
<evidence type="ECO:0000313" key="2">
    <source>
        <dbReference type="Proteomes" id="UP000559598"/>
    </source>
</evidence>
<reference evidence="1 2" key="1">
    <citation type="submission" date="2020-08" db="EMBL/GenBank/DDBJ databases">
        <title>Genomic Encyclopedia of Type Strains, Phase IV (KMG-IV): sequencing the most valuable type-strain genomes for metagenomic binning, comparative biology and taxonomic classification.</title>
        <authorList>
            <person name="Goeker M."/>
        </authorList>
    </citation>
    <scope>NUCLEOTIDE SEQUENCE [LARGE SCALE GENOMIC DNA]</scope>
    <source>
        <strain evidence="1 2">DSM 17075</strain>
    </source>
</reference>
<comment type="caution">
    <text evidence="1">The sequence shown here is derived from an EMBL/GenBank/DDBJ whole genome shotgun (WGS) entry which is preliminary data.</text>
</comment>
<organism evidence="1 2">
    <name type="scientific">Anoxybacteroides voinovskiense</name>
    <dbReference type="NCBI Taxonomy" id="230470"/>
    <lineage>
        <taxon>Bacteria</taxon>
        <taxon>Bacillati</taxon>
        <taxon>Bacillota</taxon>
        <taxon>Bacilli</taxon>
        <taxon>Bacillales</taxon>
        <taxon>Anoxybacillaceae</taxon>
        <taxon>Anoxybacteroides</taxon>
    </lineage>
</organism>
<dbReference type="EMBL" id="JACIDE010000009">
    <property type="protein sequence ID" value="MBB4073900.1"/>
    <property type="molecule type" value="Genomic_DNA"/>
</dbReference>
<accession>A0A840DLY4</accession>
<dbReference type="Proteomes" id="UP000559598">
    <property type="component" value="Unassembled WGS sequence"/>
</dbReference>
<proteinExistence type="predicted"/>